<reference evidence="1 2" key="1">
    <citation type="submission" date="2024-01" db="EMBL/GenBank/DDBJ databases">
        <title>The genomes of 5 underutilized Papilionoideae crops provide insights into root nodulation and disease resistanc.</title>
        <authorList>
            <person name="Jiang F."/>
        </authorList>
    </citation>
    <scope>NUCLEOTIDE SEQUENCE [LARGE SCALE GENOMIC DNA]</scope>
    <source>
        <strain evidence="1">LVBAO_FW01</strain>
        <tissue evidence="1">Leaves</tissue>
    </source>
</reference>
<evidence type="ECO:0000313" key="2">
    <source>
        <dbReference type="Proteomes" id="UP001367508"/>
    </source>
</evidence>
<organism evidence="1 2">
    <name type="scientific">Canavalia gladiata</name>
    <name type="common">Sword bean</name>
    <name type="synonym">Dolichos gladiatus</name>
    <dbReference type="NCBI Taxonomy" id="3824"/>
    <lineage>
        <taxon>Eukaryota</taxon>
        <taxon>Viridiplantae</taxon>
        <taxon>Streptophyta</taxon>
        <taxon>Embryophyta</taxon>
        <taxon>Tracheophyta</taxon>
        <taxon>Spermatophyta</taxon>
        <taxon>Magnoliopsida</taxon>
        <taxon>eudicotyledons</taxon>
        <taxon>Gunneridae</taxon>
        <taxon>Pentapetalae</taxon>
        <taxon>rosids</taxon>
        <taxon>fabids</taxon>
        <taxon>Fabales</taxon>
        <taxon>Fabaceae</taxon>
        <taxon>Papilionoideae</taxon>
        <taxon>50 kb inversion clade</taxon>
        <taxon>NPAAA clade</taxon>
        <taxon>indigoferoid/millettioid clade</taxon>
        <taxon>Phaseoleae</taxon>
        <taxon>Canavalia</taxon>
    </lineage>
</organism>
<keyword evidence="2" id="KW-1185">Reference proteome</keyword>
<dbReference type="AlphaFoldDB" id="A0AAN9KQF2"/>
<comment type="caution">
    <text evidence="1">The sequence shown here is derived from an EMBL/GenBank/DDBJ whole genome shotgun (WGS) entry which is preliminary data.</text>
</comment>
<gene>
    <name evidence="1" type="ORF">VNO77_30670</name>
</gene>
<sequence length="99" mass="11237">MAEEGITPTETPYFAKYVLSLDMKLPVASIISINLFLDHPYPPKLYIMVMAIFPNGHHNHPFAISPLDNLSTLNHSLCLPTLHLFNPVHPLFLHRLKPI</sequence>
<proteinExistence type="predicted"/>
<dbReference type="EMBL" id="JAYMYQ010000007">
    <property type="protein sequence ID" value="KAK7320831.1"/>
    <property type="molecule type" value="Genomic_DNA"/>
</dbReference>
<accession>A0AAN9KQF2</accession>
<dbReference type="Proteomes" id="UP001367508">
    <property type="component" value="Unassembled WGS sequence"/>
</dbReference>
<evidence type="ECO:0000313" key="1">
    <source>
        <dbReference type="EMBL" id="KAK7320831.1"/>
    </source>
</evidence>
<protein>
    <submittedName>
        <fullName evidence="1">Uncharacterized protein</fullName>
    </submittedName>
</protein>
<name>A0AAN9KQF2_CANGL</name>